<dbReference type="PANTHER" id="PTHR41247:SF1">
    <property type="entry name" value="HTH-TYPE TRANSCRIPTIONAL REPRESSOR YCNK"/>
    <property type="match status" value="1"/>
</dbReference>
<sequence length="168" mass="18644">MVRKTIVMVIAVTAVIAFVVSVFFTSLPRGGEIPELVIHLDQDKCNRCGMLISDVRFAAAMFVEGELDFRKYDDIGCMLAEYITLDKDMIMEVIVHDYVSGEAVKVEEAWFVVAPRDKLVTPMGYGVAAFKNLEDAEQVAGEYGGEVMKWEGLVDKARHILGEAIPHA</sequence>
<evidence type="ECO:0000313" key="3">
    <source>
        <dbReference type="Proteomes" id="UP000608579"/>
    </source>
</evidence>
<organism evidence="2 3">
    <name type="scientific">Caldiarchaeum subterraneum</name>
    <dbReference type="NCBI Taxonomy" id="311458"/>
    <lineage>
        <taxon>Archaea</taxon>
        <taxon>Nitrososphaerota</taxon>
        <taxon>Candidatus Caldarchaeales</taxon>
        <taxon>Candidatus Caldarchaeaceae</taxon>
        <taxon>Candidatus Caldarchaeum</taxon>
    </lineage>
</organism>
<gene>
    <name evidence="2" type="ORF">EYH45_03375</name>
</gene>
<accession>A0A833EC90</accession>
<dbReference type="AlphaFoldDB" id="A0A833EC90"/>
<feature type="transmembrane region" description="Helical" evidence="1">
    <location>
        <begin position="6"/>
        <end position="27"/>
    </location>
</feature>
<dbReference type="InterPro" id="IPR008719">
    <property type="entry name" value="N2O_reductase_NosL"/>
</dbReference>
<evidence type="ECO:0008006" key="4">
    <source>
        <dbReference type="Google" id="ProtNLM"/>
    </source>
</evidence>
<protein>
    <recommendedName>
        <fullName evidence="4">Nitrous oxide reductase accessory protein NosL</fullName>
    </recommendedName>
</protein>
<dbReference type="PANTHER" id="PTHR41247">
    <property type="entry name" value="HTH-TYPE TRANSCRIPTIONAL REPRESSOR YCNK"/>
    <property type="match status" value="1"/>
</dbReference>
<dbReference type="SUPFAM" id="SSF160387">
    <property type="entry name" value="NosL/MerB-like"/>
    <property type="match status" value="1"/>
</dbReference>
<evidence type="ECO:0000313" key="2">
    <source>
        <dbReference type="EMBL" id="HIQ29585.1"/>
    </source>
</evidence>
<dbReference type="EMBL" id="DQVM01000065">
    <property type="protein sequence ID" value="HIQ29585.1"/>
    <property type="molecule type" value="Genomic_DNA"/>
</dbReference>
<dbReference type="Pfam" id="PF05573">
    <property type="entry name" value="NosL"/>
    <property type="match status" value="1"/>
</dbReference>
<evidence type="ECO:0000256" key="1">
    <source>
        <dbReference type="SAM" id="Phobius"/>
    </source>
</evidence>
<keyword evidence="1" id="KW-0472">Membrane</keyword>
<dbReference type="Proteomes" id="UP000608579">
    <property type="component" value="Unassembled WGS sequence"/>
</dbReference>
<keyword evidence="1" id="KW-0812">Transmembrane</keyword>
<comment type="caution">
    <text evidence="2">The sequence shown here is derived from an EMBL/GenBank/DDBJ whole genome shotgun (WGS) entry which is preliminary data.</text>
</comment>
<reference evidence="2" key="1">
    <citation type="journal article" date="2020" name="ISME J.">
        <title>Gammaproteobacteria mediating utilization of methyl-, sulfur- and petroleum organic compounds in deep ocean hydrothermal plumes.</title>
        <authorList>
            <person name="Zhou Z."/>
            <person name="Liu Y."/>
            <person name="Pan J."/>
            <person name="Cron B.R."/>
            <person name="Toner B.M."/>
            <person name="Anantharaman K."/>
            <person name="Breier J.A."/>
            <person name="Dick G.J."/>
            <person name="Li M."/>
        </authorList>
    </citation>
    <scope>NUCLEOTIDE SEQUENCE</scope>
    <source>
        <strain evidence="2">SZUA-1515</strain>
    </source>
</reference>
<keyword evidence="1" id="KW-1133">Transmembrane helix</keyword>
<name>A0A833EC90_CALS0</name>
<proteinExistence type="predicted"/>